<keyword evidence="1" id="KW-0812">Transmembrane</keyword>
<dbReference type="OMA" id="CHAVSEY"/>
<keyword evidence="4" id="KW-1185">Reference proteome</keyword>
<keyword evidence="2" id="KW-0732">Signal</keyword>
<evidence type="ECO:0000256" key="2">
    <source>
        <dbReference type="SAM" id="SignalP"/>
    </source>
</evidence>
<dbReference type="Proteomes" id="UP000295192">
    <property type="component" value="Unassembled WGS sequence"/>
</dbReference>
<feature type="chain" id="PRO_5019828206" description="Protein grindelwald" evidence="2">
    <location>
        <begin position="27"/>
        <end position="242"/>
    </location>
</feature>
<name>A0A484BJ59_DRONA</name>
<reference evidence="3 4" key="1">
    <citation type="journal article" date="2019" name="J. Hered.">
        <title>An Improved Genome Assembly for Drosophila navojoa, the Basal Species in the mojavensis Cluster.</title>
        <authorList>
            <person name="Vanderlinde T."/>
            <person name="Dupim E.G."/>
            <person name="Nazario-Yepiz N.O."/>
            <person name="Carvalho A.B."/>
        </authorList>
    </citation>
    <scope>NUCLEOTIDE SEQUENCE [LARGE SCALE GENOMIC DNA]</scope>
    <source>
        <strain evidence="3">Navoj_Jal97</strain>
        <tissue evidence="3">Whole organism</tissue>
    </source>
</reference>
<comment type="caution">
    <text evidence="3">The sequence shown here is derived from an EMBL/GenBank/DDBJ whole genome shotgun (WGS) entry which is preliminary data.</text>
</comment>
<dbReference type="AlphaFoldDB" id="A0A484BJ59"/>
<proteinExistence type="predicted"/>
<evidence type="ECO:0000313" key="4">
    <source>
        <dbReference type="Proteomes" id="UP000295192"/>
    </source>
</evidence>
<evidence type="ECO:0008006" key="5">
    <source>
        <dbReference type="Google" id="ProtNLM"/>
    </source>
</evidence>
<keyword evidence="1" id="KW-1133">Transmembrane helix</keyword>
<accession>A0A484BJ59</accession>
<evidence type="ECO:0000313" key="3">
    <source>
        <dbReference type="EMBL" id="TDG47781.1"/>
    </source>
</evidence>
<protein>
    <recommendedName>
        <fullName evidence="5">Protein grindelwald</fullName>
    </recommendedName>
</protein>
<feature type="signal peptide" evidence="2">
    <location>
        <begin position="1"/>
        <end position="26"/>
    </location>
</feature>
<organism evidence="3 4">
    <name type="scientific">Drosophila navojoa</name>
    <name type="common">Fruit fly</name>
    <dbReference type="NCBI Taxonomy" id="7232"/>
    <lineage>
        <taxon>Eukaryota</taxon>
        <taxon>Metazoa</taxon>
        <taxon>Ecdysozoa</taxon>
        <taxon>Arthropoda</taxon>
        <taxon>Hexapoda</taxon>
        <taxon>Insecta</taxon>
        <taxon>Pterygota</taxon>
        <taxon>Neoptera</taxon>
        <taxon>Endopterygota</taxon>
        <taxon>Diptera</taxon>
        <taxon>Brachycera</taxon>
        <taxon>Muscomorpha</taxon>
        <taxon>Ephydroidea</taxon>
        <taxon>Drosophilidae</taxon>
        <taxon>Drosophila</taxon>
    </lineage>
</organism>
<sequence length="242" mass="26122">MSGREMRPLSLSIGASLLPSFSLVSAANDRAAGAGQDCHGKLCHAVSEYCSMFAESCMPCADICDASSHNYHADTCAKECSAYKSFDPLLSDIQNRVVPKLDQIRIVLFIILILVFINYMVKFLRWLGVKRCLQRCMARLPSKAQPSNGKELNGMTIQNPNAFNRDIERAPSQIYSVAGAAEGSVLTMATPVSTRYPAENSTTPTTVVTEIGYGQGYDNQAMVTTPVAEKAVTATTSTTAGF</sequence>
<evidence type="ECO:0000256" key="1">
    <source>
        <dbReference type="SAM" id="Phobius"/>
    </source>
</evidence>
<gene>
    <name evidence="3" type="ORF">AWZ03_005735</name>
</gene>
<feature type="transmembrane region" description="Helical" evidence="1">
    <location>
        <begin position="104"/>
        <end position="121"/>
    </location>
</feature>
<dbReference type="OrthoDB" id="6599193at2759"/>
<keyword evidence="1" id="KW-0472">Membrane</keyword>
<dbReference type="EMBL" id="LSRL02000039">
    <property type="protein sequence ID" value="TDG47781.1"/>
    <property type="molecule type" value="Genomic_DNA"/>
</dbReference>